<comment type="caution">
    <text evidence="1">The sequence shown here is derived from an EMBL/GenBank/DDBJ whole genome shotgun (WGS) entry which is preliminary data.</text>
</comment>
<proteinExistence type="predicted"/>
<protein>
    <submittedName>
        <fullName evidence="1">Uncharacterized protein</fullName>
    </submittedName>
</protein>
<evidence type="ECO:0000313" key="2">
    <source>
        <dbReference type="Proteomes" id="UP000033434"/>
    </source>
</evidence>
<dbReference type="AlphaFoldDB" id="A0A0F6A7E3"/>
<name>A0A0F6A7E3_9GAMM</name>
<organism evidence="1 2">
    <name type="scientific">Pseudoalteromonas luteoviolacea S4054</name>
    <dbReference type="NCBI Taxonomy" id="1129367"/>
    <lineage>
        <taxon>Bacteria</taxon>
        <taxon>Pseudomonadati</taxon>
        <taxon>Pseudomonadota</taxon>
        <taxon>Gammaproteobacteria</taxon>
        <taxon>Alteromonadales</taxon>
        <taxon>Pseudoalteromonadaceae</taxon>
        <taxon>Pseudoalteromonas</taxon>
    </lineage>
</organism>
<reference evidence="1 2" key="1">
    <citation type="journal article" date="2015" name="BMC Genomics">
        <title>Genome mining reveals unlocked bioactive potential of marine Gram-negative bacteria.</title>
        <authorList>
            <person name="Machado H."/>
            <person name="Sonnenschein E.C."/>
            <person name="Melchiorsen J."/>
            <person name="Gram L."/>
        </authorList>
    </citation>
    <scope>NUCLEOTIDE SEQUENCE [LARGE SCALE GENOMIC DNA]</scope>
    <source>
        <strain evidence="1 2">S4054</strain>
    </source>
</reference>
<sequence length="47" mass="5037">MKIKLNKKNLKTLNNDKVISAQKTKVIAGGISDYVCSGIEACDVGVK</sequence>
<dbReference type="EMBL" id="AUXW01000169">
    <property type="protein sequence ID" value="KKE82152.1"/>
    <property type="molecule type" value="Genomic_DNA"/>
</dbReference>
<evidence type="ECO:0000313" key="1">
    <source>
        <dbReference type="EMBL" id="KKE82152.1"/>
    </source>
</evidence>
<dbReference type="RefSeq" id="WP_155401405.1">
    <property type="nucleotide sequence ID" value="NZ_AUXW01000169.1"/>
</dbReference>
<gene>
    <name evidence="1" type="ORF">N479_19750</name>
</gene>
<dbReference type="Proteomes" id="UP000033434">
    <property type="component" value="Unassembled WGS sequence"/>
</dbReference>
<dbReference type="PATRIC" id="fig|1129367.4.peg.4018"/>
<accession>A0A0F6A7E3</accession>